<gene>
    <name evidence="3" type="primary">LOC115632853</name>
</gene>
<organism evidence="2 3">
    <name type="scientific">Drosophila lebanonensis</name>
    <name type="common">Fruit fly</name>
    <name type="synonym">Scaptodrosophila lebanonensis</name>
    <dbReference type="NCBI Taxonomy" id="7225"/>
    <lineage>
        <taxon>Eukaryota</taxon>
        <taxon>Metazoa</taxon>
        <taxon>Ecdysozoa</taxon>
        <taxon>Arthropoda</taxon>
        <taxon>Hexapoda</taxon>
        <taxon>Insecta</taxon>
        <taxon>Pterygota</taxon>
        <taxon>Neoptera</taxon>
        <taxon>Endopterygota</taxon>
        <taxon>Diptera</taxon>
        <taxon>Brachycera</taxon>
        <taxon>Muscomorpha</taxon>
        <taxon>Ephydroidea</taxon>
        <taxon>Drosophilidae</taxon>
        <taxon>Scaptodrosophila</taxon>
    </lineage>
</organism>
<dbReference type="SUPFAM" id="SSF50814">
    <property type="entry name" value="Lipocalins"/>
    <property type="match status" value="1"/>
</dbReference>
<dbReference type="OrthoDB" id="7846631at2759"/>
<dbReference type="RefSeq" id="XP_030385973.1">
    <property type="nucleotide sequence ID" value="XM_030530113.1"/>
</dbReference>
<reference evidence="3" key="1">
    <citation type="submission" date="2025-08" db="UniProtKB">
        <authorList>
            <consortium name="RefSeq"/>
        </authorList>
    </citation>
    <scope>IDENTIFICATION</scope>
    <source>
        <strain evidence="3">11010-0011.00</strain>
        <tissue evidence="3">Whole body</tissue>
    </source>
</reference>
<keyword evidence="2" id="KW-1185">Reference proteome</keyword>
<evidence type="ECO:0000313" key="3">
    <source>
        <dbReference type="RefSeq" id="XP_030385973.1"/>
    </source>
</evidence>
<proteinExistence type="predicted"/>
<evidence type="ECO:0000313" key="2">
    <source>
        <dbReference type="Proteomes" id="UP000504634"/>
    </source>
</evidence>
<protein>
    <submittedName>
        <fullName evidence="3">Uncharacterized protein LOC115632853</fullName>
    </submittedName>
</protein>
<dbReference type="Proteomes" id="UP000504634">
    <property type="component" value="Unplaced"/>
</dbReference>
<feature type="region of interest" description="Disordered" evidence="1">
    <location>
        <begin position="130"/>
        <end position="155"/>
    </location>
</feature>
<sequence length="155" mass="17802">MIPGTCPKLDSTIKSTTLKGSLLSYGMYLDLYKINDTTINVCEFQNYPPKYLKRSIIIATDNKNFVIHWKCKPSTDRRKHTRATFIFTQPTFSEQVAKYIDETHVRLGLKPANIVRLCERNVTIFKDNKTEPKKEQARGFRLQKSAGLLDESPAT</sequence>
<evidence type="ECO:0000256" key="1">
    <source>
        <dbReference type="SAM" id="MobiDB-lite"/>
    </source>
</evidence>
<accession>A0A6J2UEY4</accession>
<dbReference type="InterPro" id="IPR012674">
    <property type="entry name" value="Calycin"/>
</dbReference>
<dbReference type="AlphaFoldDB" id="A0A6J2UEY4"/>
<name>A0A6J2UEY4_DROLE</name>
<dbReference type="GeneID" id="115632853"/>